<sequence>MSPANAEHPQESLVVQFFVDAIRDEGTQFYTRLMNFTDLKSALAYSLKYEASKIASNISMHAWPIRIEDNDGKRKDEKFESLLGALEKLFDRLAAGKKNVPRRNLNVTCWRYYMKGHVRRECPSDNASW</sequence>
<dbReference type="OrthoDB" id="6467929at2759"/>
<dbReference type="EMBL" id="BGPR01000481">
    <property type="protein sequence ID" value="GBM22582.1"/>
    <property type="molecule type" value="Genomic_DNA"/>
</dbReference>
<evidence type="ECO:0008006" key="3">
    <source>
        <dbReference type="Google" id="ProtNLM"/>
    </source>
</evidence>
<organism evidence="1 2">
    <name type="scientific">Araneus ventricosus</name>
    <name type="common">Orbweaver spider</name>
    <name type="synonym">Epeira ventricosa</name>
    <dbReference type="NCBI Taxonomy" id="182803"/>
    <lineage>
        <taxon>Eukaryota</taxon>
        <taxon>Metazoa</taxon>
        <taxon>Ecdysozoa</taxon>
        <taxon>Arthropoda</taxon>
        <taxon>Chelicerata</taxon>
        <taxon>Arachnida</taxon>
        <taxon>Araneae</taxon>
        <taxon>Araneomorphae</taxon>
        <taxon>Entelegynae</taxon>
        <taxon>Araneoidea</taxon>
        <taxon>Araneidae</taxon>
        <taxon>Araneus</taxon>
    </lineage>
</organism>
<comment type="caution">
    <text evidence="1">The sequence shown here is derived from an EMBL/GenBank/DDBJ whole genome shotgun (WGS) entry which is preliminary data.</text>
</comment>
<evidence type="ECO:0000313" key="1">
    <source>
        <dbReference type="EMBL" id="GBM22582.1"/>
    </source>
</evidence>
<dbReference type="AlphaFoldDB" id="A0A4Y2E0J9"/>
<protein>
    <recommendedName>
        <fullName evidence="3">CCHC-type domain-containing protein</fullName>
    </recommendedName>
</protein>
<reference evidence="1 2" key="1">
    <citation type="journal article" date="2019" name="Sci. Rep.">
        <title>Orb-weaving spider Araneus ventricosus genome elucidates the spidroin gene catalogue.</title>
        <authorList>
            <person name="Kono N."/>
            <person name="Nakamura H."/>
            <person name="Ohtoshi R."/>
            <person name="Moran D.A.P."/>
            <person name="Shinohara A."/>
            <person name="Yoshida Y."/>
            <person name="Fujiwara M."/>
            <person name="Mori M."/>
            <person name="Tomita M."/>
            <person name="Arakawa K."/>
        </authorList>
    </citation>
    <scope>NUCLEOTIDE SEQUENCE [LARGE SCALE GENOMIC DNA]</scope>
</reference>
<proteinExistence type="predicted"/>
<name>A0A4Y2E0J9_ARAVE</name>
<gene>
    <name evidence="1" type="ORF">AVEN_184004_1</name>
</gene>
<evidence type="ECO:0000313" key="2">
    <source>
        <dbReference type="Proteomes" id="UP000499080"/>
    </source>
</evidence>
<accession>A0A4Y2E0J9</accession>
<keyword evidence="2" id="KW-1185">Reference proteome</keyword>
<dbReference type="Proteomes" id="UP000499080">
    <property type="component" value="Unassembled WGS sequence"/>
</dbReference>